<dbReference type="STRING" id="1121298.SAMN05444401_1992"/>
<dbReference type="OrthoDB" id="9789813at2"/>
<dbReference type="RefSeq" id="WP_073006012.1">
    <property type="nucleotide sequence ID" value="NZ_FQZO01000002.1"/>
</dbReference>
<dbReference type="InterPro" id="IPR007351">
    <property type="entry name" value="YjbR"/>
</dbReference>
<dbReference type="PANTHER" id="PTHR35145:SF1">
    <property type="entry name" value="CYTOPLASMIC PROTEIN"/>
    <property type="match status" value="1"/>
</dbReference>
<dbReference type="EMBL" id="FQZO01000002">
    <property type="protein sequence ID" value="SHI98554.1"/>
    <property type="molecule type" value="Genomic_DNA"/>
</dbReference>
<dbReference type="AlphaFoldDB" id="A0A1M6FLK5"/>
<sequence length="118" mass="13757">MDLEMLRKYCLKKKGVTENFPFDEETLVFKVGSKMFALTNIKSPSLSVSLKCDPFMAQDLRRDYTCIKPGYHLNKEHWNTIEIDGTLEDEKIIYLIDHSYNLVFKGLKKSEKADIEES</sequence>
<name>A0A1M6FLK5_9CLOT</name>
<dbReference type="SUPFAM" id="SSF142906">
    <property type="entry name" value="YjbR-like"/>
    <property type="match status" value="1"/>
</dbReference>
<evidence type="ECO:0000313" key="1">
    <source>
        <dbReference type="EMBL" id="SHI98554.1"/>
    </source>
</evidence>
<accession>A0A1M6FLK5</accession>
<dbReference type="InterPro" id="IPR038056">
    <property type="entry name" value="YjbR-like_sf"/>
</dbReference>
<dbReference type="GO" id="GO:0003677">
    <property type="term" value="F:DNA binding"/>
    <property type="evidence" value="ECO:0007669"/>
    <property type="project" value="UniProtKB-KW"/>
</dbReference>
<keyword evidence="2" id="KW-1185">Reference proteome</keyword>
<gene>
    <name evidence="1" type="ORF">SAMN05444401_1992</name>
</gene>
<dbReference type="Proteomes" id="UP000184080">
    <property type="component" value="Unassembled WGS sequence"/>
</dbReference>
<reference evidence="1 2" key="1">
    <citation type="submission" date="2016-11" db="EMBL/GenBank/DDBJ databases">
        <authorList>
            <person name="Jaros S."/>
            <person name="Januszkiewicz K."/>
            <person name="Wedrychowicz H."/>
        </authorList>
    </citation>
    <scope>NUCLEOTIDE SEQUENCE [LARGE SCALE GENOMIC DNA]</scope>
    <source>
        <strain evidence="1 2">DSM 21864</strain>
    </source>
</reference>
<proteinExistence type="predicted"/>
<dbReference type="InterPro" id="IPR058532">
    <property type="entry name" value="YjbR/MT2646/Rv2570-like"/>
</dbReference>
<keyword evidence="1" id="KW-0238">DNA-binding</keyword>
<organism evidence="1 2">
    <name type="scientific">Clostridium amylolyticum</name>
    <dbReference type="NCBI Taxonomy" id="1121298"/>
    <lineage>
        <taxon>Bacteria</taxon>
        <taxon>Bacillati</taxon>
        <taxon>Bacillota</taxon>
        <taxon>Clostridia</taxon>
        <taxon>Eubacteriales</taxon>
        <taxon>Clostridiaceae</taxon>
        <taxon>Clostridium</taxon>
    </lineage>
</organism>
<protein>
    <submittedName>
        <fullName evidence="1">Predicted DNA-binding protein, MmcQ/YjbR family</fullName>
    </submittedName>
</protein>
<dbReference type="Pfam" id="PF04237">
    <property type="entry name" value="YjbR"/>
    <property type="match status" value="1"/>
</dbReference>
<dbReference type="Gene3D" id="3.90.1150.30">
    <property type="match status" value="1"/>
</dbReference>
<evidence type="ECO:0000313" key="2">
    <source>
        <dbReference type="Proteomes" id="UP000184080"/>
    </source>
</evidence>
<dbReference type="PANTHER" id="PTHR35145">
    <property type="entry name" value="CYTOPLASMIC PROTEIN-RELATED"/>
    <property type="match status" value="1"/>
</dbReference>